<dbReference type="EMBL" id="CM039172">
    <property type="protein sequence ID" value="KAH9784599.1"/>
    <property type="molecule type" value="Genomic_DNA"/>
</dbReference>
<organism evidence="1 2">
    <name type="scientific">Citrus sinensis</name>
    <name type="common">Sweet orange</name>
    <name type="synonym">Citrus aurantium var. sinensis</name>
    <dbReference type="NCBI Taxonomy" id="2711"/>
    <lineage>
        <taxon>Eukaryota</taxon>
        <taxon>Viridiplantae</taxon>
        <taxon>Streptophyta</taxon>
        <taxon>Embryophyta</taxon>
        <taxon>Tracheophyta</taxon>
        <taxon>Spermatophyta</taxon>
        <taxon>Magnoliopsida</taxon>
        <taxon>eudicotyledons</taxon>
        <taxon>Gunneridae</taxon>
        <taxon>Pentapetalae</taxon>
        <taxon>rosids</taxon>
        <taxon>malvids</taxon>
        <taxon>Sapindales</taxon>
        <taxon>Rutaceae</taxon>
        <taxon>Aurantioideae</taxon>
        <taxon>Citrus</taxon>
    </lineage>
</organism>
<accession>A0ACB8MG41</accession>
<name>A0ACB8MG41_CITSI</name>
<evidence type="ECO:0000313" key="1">
    <source>
        <dbReference type="EMBL" id="KAH9784599.1"/>
    </source>
</evidence>
<keyword evidence="2" id="KW-1185">Reference proteome</keyword>
<dbReference type="Proteomes" id="UP000829398">
    <property type="component" value="Chromosome 3"/>
</dbReference>
<sequence>MSDQDEQSRAQKAAQLTSPLSSSLSNLSSSSRSIPSNQDFHFFYNFPEFNQPVQEIANQSQLLLQSIGSSEIFNQPINFPDEVDISDAYDWLVDVNDNVFERMDVSFDEFSKVRGENGEGDGNEGGFQLVYGKNKKKGDIVGGSAPASVKVKDRKEKSKVPFHISTITKPQEEYKIVVNNANQPFQHVWLQKIEDSGRFIHPLDNLSVLDFVDKDIGDVEPVKPPSLEQTPFKLVEEVKDLKELAAKLKSVDEFAVDLEHNQYRSFLGLTCLMQISTRTEDFVVDTLKLRVQVGPYLREVFKDPTKKKVMHGADRDIVWLQRDFGIYLCNMFDTGQASRVLKLERNSLEYLLHHFCGVNANKEYQNADWRVRPLPDEMLRYAREDTHYLLYIYDIMKIKLSSMPKESENSDTPLTEVYKRSYDVCRQLYEKELLSENSYLHIYGGLVSMLSSLLLLRVFVNGEMLLLVQMMKVLAMYCQTEL</sequence>
<proteinExistence type="predicted"/>
<reference evidence="2" key="1">
    <citation type="journal article" date="2023" name="Hortic. Res.">
        <title>A chromosome-level phased genome enabling allele-level studies in sweet orange: a case study on citrus Huanglongbing tolerance.</title>
        <authorList>
            <person name="Wu B."/>
            <person name="Yu Q."/>
            <person name="Deng Z."/>
            <person name="Duan Y."/>
            <person name="Luo F."/>
            <person name="Gmitter F. Jr."/>
        </authorList>
    </citation>
    <scope>NUCLEOTIDE SEQUENCE [LARGE SCALE GENOMIC DNA]</scope>
    <source>
        <strain evidence="2">cv. Valencia</strain>
    </source>
</reference>
<gene>
    <name evidence="1" type="ORF">KPL71_009709</name>
</gene>
<comment type="caution">
    <text evidence="1">The sequence shown here is derived from an EMBL/GenBank/DDBJ whole genome shotgun (WGS) entry which is preliminary data.</text>
</comment>
<evidence type="ECO:0000313" key="2">
    <source>
        <dbReference type="Proteomes" id="UP000829398"/>
    </source>
</evidence>
<protein>
    <submittedName>
        <fullName evidence="1">Protein RRP6-like 2</fullName>
    </submittedName>
</protein>